<dbReference type="SUPFAM" id="SSF51905">
    <property type="entry name" value="FAD/NAD(P)-binding domain"/>
    <property type="match status" value="1"/>
</dbReference>
<dbReference type="PANTHER" id="PTHR39757:SF5">
    <property type="entry name" value="OS02G0190600 PROTEIN"/>
    <property type="match status" value="1"/>
</dbReference>
<sequence>MNANVSVAREFDICVVGLGPAGRGLAHRAAVAGLRVAAVDPRPERLFPPTFSCWVDELPAWLPASAIAQVIAAPTVWTKGAHRIERPYCVLSKAGLHAALALDDATVFADRARRVDANEVELTDGTVISAKTVFDTRGLPTLGKRRAASAHGIFVAAETAAPMVAEGEGLLLDWRPENGAGPDEPPSFLYAVPLGDGTVIFEETSLGLRGGMPQHELRKRTLSRLAAHGIRLTGDEPHEAAHYPLDQPPPKKGTAVVVPFGSRGGMMHPCTGYSVADSLALADTAVAAVQRGENPVAALWPWQARSVYWMRMRGLWGLGRLTTDQSIAMFDAFFTESERGQRALLSAHDDYSALGAALFNTVAHTWPFRWRYDLVGWTNRNRWVDYPFAPADADSPSR</sequence>
<reference evidence="1 2" key="1">
    <citation type="submission" date="2019-03" db="EMBL/GenBank/DDBJ databases">
        <title>Genomic Encyclopedia of Type Strains, Phase IV (KMG-IV): sequencing the most valuable type-strain genomes for metagenomic binning, comparative biology and taxonomic classification.</title>
        <authorList>
            <person name="Goeker M."/>
        </authorList>
    </citation>
    <scope>NUCLEOTIDE SEQUENCE [LARGE SCALE GENOMIC DNA]</scope>
    <source>
        <strain evidence="1 2">DSM 44684</strain>
    </source>
</reference>
<keyword evidence="2" id="KW-1185">Reference proteome</keyword>
<dbReference type="Gene3D" id="3.50.50.60">
    <property type="entry name" value="FAD/NAD(P)-binding domain"/>
    <property type="match status" value="1"/>
</dbReference>
<dbReference type="Pfam" id="PF05834">
    <property type="entry name" value="Lycopene_cycl"/>
    <property type="match status" value="1"/>
</dbReference>
<dbReference type="EMBL" id="SMFR01000004">
    <property type="protein sequence ID" value="TCJ94277.1"/>
    <property type="molecule type" value="Genomic_DNA"/>
</dbReference>
<dbReference type="InterPro" id="IPR036188">
    <property type="entry name" value="FAD/NAD-bd_sf"/>
</dbReference>
<gene>
    <name evidence="1" type="ORF">DFR71_4876</name>
</gene>
<evidence type="ECO:0000313" key="1">
    <source>
        <dbReference type="EMBL" id="TCJ94277.1"/>
    </source>
</evidence>
<evidence type="ECO:0000313" key="2">
    <source>
        <dbReference type="Proteomes" id="UP000294856"/>
    </source>
</evidence>
<protein>
    <submittedName>
        <fullName evidence="1">Lycopene cyclase (CrtL-type)</fullName>
    </submittedName>
</protein>
<name>A0A4R1FHQ0_9NOCA</name>
<proteinExistence type="predicted"/>
<dbReference type="PANTHER" id="PTHR39757">
    <property type="match status" value="1"/>
</dbReference>
<dbReference type="AlphaFoldDB" id="A0A4R1FHQ0"/>
<dbReference type="Proteomes" id="UP000294856">
    <property type="component" value="Unassembled WGS sequence"/>
</dbReference>
<organism evidence="1 2">
    <name type="scientific">Nocardia alba</name>
    <dbReference type="NCBI Taxonomy" id="225051"/>
    <lineage>
        <taxon>Bacteria</taxon>
        <taxon>Bacillati</taxon>
        <taxon>Actinomycetota</taxon>
        <taxon>Actinomycetes</taxon>
        <taxon>Mycobacteriales</taxon>
        <taxon>Nocardiaceae</taxon>
        <taxon>Nocardia</taxon>
    </lineage>
</organism>
<dbReference type="STRING" id="1210063.GCA_001612665_01852"/>
<comment type="caution">
    <text evidence="1">The sequence shown here is derived from an EMBL/GenBank/DDBJ whole genome shotgun (WGS) entry which is preliminary data.</text>
</comment>
<accession>A0A4R1FHQ0</accession>